<dbReference type="RefSeq" id="WP_199153523.1">
    <property type="nucleotide sequence ID" value="NZ_JBDXMI010000004.1"/>
</dbReference>
<dbReference type="EMBL" id="JBDXMI010000004">
    <property type="protein sequence ID" value="MEO9387035.1"/>
    <property type="molecule type" value="Genomic_DNA"/>
</dbReference>
<evidence type="ECO:0000256" key="1">
    <source>
        <dbReference type="SAM" id="Phobius"/>
    </source>
</evidence>
<feature type="transmembrane region" description="Helical" evidence="1">
    <location>
        <begin position="28"/>
        <end position="46"/>
    </location>
</feature>
<proteinExistence type="predicted"/>
<evidence type="ECO:0008006" key="4">
    <source>
        <dbReference type="Google" id="ProtNLM"/>
    </source>
</evidence>
<keyword evidence="1" id="KW-0812">Transmembrane</keyword>
<gene>
    <name evidence="2" type="ORF">ABI908_23360</name>
</gene>
<keyword evidence="1" id="KW-0472">Membrane</keyword>
<keyword evidence="1" id="KW-1133">Transmembrane helix</keyword>
<evidence type="ECO:0000313" key="2">
    <source>
        <dbReference type="EMBL" id="MEO9387035.1"/>
    </source>
</evidence>
<dbReference type="Proteomes" id="UP001462502">
    <property type="component" value="Unassembled WGS sequence"/>
</dbReference>
<sequence length="86" mass="9713">MIDTFLHLLRGLREIDAAEAFNKVARPYVTVMVVTVFNAVCVWGVVQGRMTMNDFVQTIGPTNGLIVGFWFGERRSRPDQPQGNKE</sequence>
<protein>
    <recommendedName>
        <fullName evidence="4">Holin</fullName>
    </recommendedName>
</protein>
<comment type="caution">
    <text evidence="2">The sequence shown here is derived from an EMBL/GenBank/DDBJ whole genome shotgun (WGS) entry which is preliminary data.</text>
</comment>
<organism evidence="2 3">
    <name type="scientific">Chromobacterium phragmitis</name>
    <dbReference type="NCBI Taxonomy" id="2202141"/>
    <lineage>
        <taxon>Bacteria</taxon>
        <taxon>Pseudomonadati</taxon>
        <taxon>Pseudomonadota</taxon>
        <taxon>Betaproteobacteria</taxon>
        <taxon>Neisseriales</taxon>
        <taxon>Chromobacteriaceae</taxon>
        <taxon>Chromobacterium</taxon>
    </lineage>
</organism>
<keyword evidence="3" id="KW-1185">Reference proteome</keyword>
<name>A0ABV0J0G8_9NEIS</name>
<evidence type="ECO:0000313" key="3">
    <source>
        <dbReference type="Proteomes" id="UP001462502"/>
    </source>
</evidence>
<accession>A0ABV0J0G8</accession>
<reference evidence="2 3" key="1">
    <citation type="submission" date="2024-05" db="EMBL/GenBank/DDBJ databases">
        <authorList>
            <person name="De Oliveira J.P."/>
            <person name="Noriler S.A."/>
            <person name="De Oliveira A.G."/>
            <person name="Sipoli D.S."/>
        </authorList>
    </citation>
    <scope>NUCLEOTIDE SEQUENCE [LARGE SCALE GENOMIC DNA]</scope>
    <source>
        <strain evidence="2 3">LABIM192</strain>
    </source>
</reference>